<dbReference type="EMBL" id="PQIB02000002">
    <property type="protein sequence ID" value="RLN34954.1"/>
    <property type="molecule type" value="Genomic_DNA"/>
</dbReference>
<evidence type="ECO:0000313" key="2">
    <source>
        <dbReference type="Proteomes" id="UP000275267"/>
    </source>
</evidence>
<dbReference type="Proteomes" id="UP000275267">
    <property type="component" value="Unassembled WGS sequence"/>
</dbReference>
<dbReference type="PANTHER" id="PTHR23227:SF67">
    <property type="entry name" value="CRANIOFACIAL DEVELOPMENT PROTEIN 2-LIKE"/>
    <property type="match status" value="1"/>
</dbReference>
<dbReference type="PANTHER" id="PTHR23227">
    <property type="entry name" value="BUCENTAUR RELATED"/>
    <property type="match status" value="1"/>
</dbReference>
<organism evidence="1 2">
    <name type="scientific">Panicum miliaceum</name>
    <name type="common">Proso millet</name>
    <name type="synonym">Broomcorn millet</name>
    <dbReference type="NCBI Taxonomy" id="4540"/>
    <lineage>
        <taxon>Eukaryota</taxon>
        <taxon>Viridiplantae</taxon>
        <taxon>Streptophyta</taxon>
        <taxon>Embryophyta</taxon>
        <taxon>Tracheophyta</taxon>
        <taxon>Spermatophyta</taxon>
        <taxon>Magnoliopsida</taxon>
        <taxon>Liliopsida</taxon>
        <taxon>Poales</taxon>
        <taxon>Poaceae</taxon>
        <taxon>PACMAD clade</taxon>
        <taxon>Panicoideae</taxon>
        <taxon>Panicodae</taxon>
        <taxon>Paniceae</taxon>
        <taxon>Panicinae</taxon>
        <taxon>Panicum</taxon>
        <taxon>Panicum sect. Panicum</taxon>
    </lineage>
</organism>
<proteinExistence type="predicted"/>
<gene>
    <name evidence="1" type="ORF">C2845_PM03G05210</name>
</gene>
<dbReference type="SUPFAM" id="SSF56219">
    <property type="entry name" value="DNase I-like"/>
    <property type="match status" value="1"/>
</dbReference>
<evidence type="ECO:0000313" key="1">
    <source>
        <dbReference type="EMBL" id="RLN34954.1"/>
    </source>
</evidence>
<accession>A0A3L6T9M7</accession>
<dbReference type="STRING" id="4540.A0A3L6T9M7"/>
<keyword evidence="2" id="KW-1185">Reference proteome</keyword>
<dbReference type="AlphaFoldDB" id="A0A3L6T9M7"/>
<dbReference type="InterPro" id="IPR027124">
    <property type="entry name" value="Swc5/CFDP1/2"/>
</dbReference>
<reference evidence="2" key="1">
    <citation type="journal article" date="2019" name="Nat. Commun.">
        <title>The genome of broomcorn millet.</title>
        <authorList>
            <person name="Zou C."/>
            <person name="Miki D."/>
            <person name="Li D."/>
            <person name="Tang Q."/>
            <person name="Xiao L."/>
            <person name="Rajput S."/>
            <person name="Deng P."/>
            <person name="Jia W."/>
            <person name="Huang R."/>
            <person name="Zhang M."/>
            <person name="Sun Y."/>
            <person name="Hu J."/>
            <person name="Fu X."/>
            <person name="Schnable P.S."/>
            <person name="Li F."/>
            <person name="Zhang H."/>
            <person name="Feng B."/>
            <person name="Zhu X."/>
            <person name="Liu R."/>
            <person name="Schnable J.C."/>
            <person name="Zhu J.-K."/>
            <person name="Zhang H."/>
        </authorList>
    </citation>
    <scope>NUCLEOTIDE SEQUENCE [LARGE SCALE GENOMIC DNA]</scope>
</reference>
<sequence>MVVGDSALNVISAYAPQVGLSESTKRQFWEDLDSMTSTVPSSEKLFIGGDLNGHVDATNVGFERVHGGFGYGRKSQEGEDILNFALAYDLLIANTLFRKKESHLVTFHSGHHSSQIDFILARREDRRDCLDCKVIPGECVVPQHKLVVADFRFRVRVHRDKRAKIARTKWWKVRGEAAQTFKERMLGEGPWEEGEDAEDMWLKMEHVFGRWPQRCLA</sequence>
<comment type="caution">
    <text evidence="1">The sequence shown here is derived from an EMBL/GenBank/DDBJ whole genome shotgun (WGS) entry which is preliminary data.</text>
</comment>
<dbReference type="GO" id="GO:0003824">
    <property type="term" value="F:catalytic activity"/>
    <property type="evidence" value="ECO:0007669"/>
    <property type="project" value="InterPro"/>
</dbReference>
<dbReference type="OrthoDB" id="1902296at2759"/>
<dbReference type="Gene3D" id="3.60.10.10">
    <property type="entry name" value="Endonuclease/exonuclease/phosphatase"/>
    <property type="match status" value="1"/>
</dbReference>
<name>A0A3L6T9M7_PANMI</name>
<protein>
    <submittedName>
        <fullName evidence="1">Disease resistance RPP8-like protein 3</fullName>
    </submittedName>
</protein>
<dbReference type="InterPro" id="IPR036691">
    <property type="entry name" value="Endo/exonu/phosph_ase_sf"/>
</dbReference>